<gene>
    <name evidence="2" type="primary">yycB</name>
    <name evidence="2" type="ORF">GCM10011575_29130</name>
</gene>
<dbReference type="InterPro" id="IPR011701">
    <property type="entry name" value="MFS"/>
</dbReference>
<comment type="caution">
    <text evidence="2">The sequence shown here is derived from an EMBL/GenBank/DDBJ whole genome shotgun (WGS) entry which is preliminary data.</text>
</comment>
<evidence type="ECO:0000256" key="1">
    <source>
        <dbReference type="SAM" id="Phobius"/>
    </source>
</evidence>
<keyword evidence="1" id="KW-0472">Membrane</keyword>
<dbReference type="Gene3D" id="1.20.1250.20">
    <property type="entry name" value="MFS general substrate transporter like domains"/>
    <property type="match status" value="2"/>
</dbReference>
<evidence type="ECO:0000313" key="2">
    <source>
        <dbReference type="EMBL" id="GGL68695.1"/>
    </source>
</evidence>
<feature type="transmembrane region" description="Helical" evidence="1">
    <location>
        <begin position="280"/>
        <end position="299"/>
    </location>
</feature>
<feature type="transmembrane region" description="Helical" evidence="1">
    <location>
        <begin position="255"/>
        <end position="273"/>
    </location>
</feature>
<accession>A0A917W6I1</accession>
<protein>
    <submittedName>
        <fullName evidence="2">Transporter YycB</fullName>
    </submittedName>
</protein>
<dbReference type="InterPro" id="IPR052524">
    <property type="entry name" value="MFS_Cyanate_Porter"/>
</dbReference>
<dbReference type="Proteomes" id="UP000613840">
    <property type="component" value="Unassembled WGS sequence"/>
</dbReference>
<feature type="transmembrane region" description="Helical" evidence="1">
    <location>
        <begin position="165"/>
        <end position="181"/>
    </location>
</feature>
<dbReference type="Pfam" id="PF07690">
    <property type="entry name" value="MFS_1"/>
    <property type="match status" value="1"/>
</dbReference>
<feature type="transmembrane region" description="Helical" evidence="1">
    <location>
        <begin position="43"/>
        <end position="62"/>
    </location>
</feature>
<proteinExistence type="predicted"/>
<evidence type="ECO:0000313" key="3">
    <source>
        <dbReference type="Proteomes" id="UP000613840"/>
    </source>
</evidence>
<keyword evidence="1" id="KW-1133">Transmembrane helix</keyword>
<dbReference type="SUPFAM" id="SSF103473">
    <property type="entry name" value="MFS general substrate transporter"/>
    <property type="match status" value="1"/>
</dbReference>
<feature type="transmembrane region" description="Helical" evidence="1">
    <location>
        <begin position="91"/>
        <end position="110"/>
    </location>
</feature>
<dbReference type="EMBL" id="BMMZ01000007">
    <property type="protein sequence ID" value="GGL68695.1"/>
    <property type="molecule type" value="Genomic_DNA"/>
</dbReference>
<reference evidence="2" key="1">
    <citation type="journal article" date="2014" name="Int. J. Syst. Evol. Microbiol.">
        <title>Complete genome sequence of Corynebacterium casei LMG S-19264T (=DSM 44701T), isolated from a smear-ripened cheese.</title>
        <authorList>
            <consortium name="US DOE Joint Genome Institute (JGI-PGF)"/>
            <person name="Walter F."/>
            <person name="Albersmeier A."/>
            <person name="Kalinowski J."/>
            <person name="Ruckert C."/>
        </authorList>
    </citation>
    <scope>NUCLEOTIDE SEQUENCE</scope>
    <source>
        <strain evidence="2">CGMCC 4.7306</strain>
    </source>
</reference>
<keyword evidence="1" id="KW-0812">Transmembrane</keyword>
<feature type="transmembrane region" description="Helical" evidence="1">
    <location>
        <begin position="69"/>
        <end position="85"/>
    </location>
</feature>
<reference evidence="2" key="2">
    <citation type="submission" date="2020-09" db="EMBL/GenBank/DDBJ databases">
        <authorList>
            <person name="Sun Q."/>
            <person name="Zhou Y."/>
        </authorList>
    </citation>
    <scope>NUCLEOTIDE SEQUENCE</scope>
    <source>
        <strain evidence="2">CGMCC 4.7306</strain>
    </source>
</reference>
<organism evidence="2 3">
    <name type="scientific">Microlunatus endophyticus</name>
    <dbReference type="NCBI Taxonomy" id="1716077"/>
    <lineage>
        <taxon>Bacteria</taxon>
        <taxon>Bacillati</taxon>
        <taxon>Actinomycetota</taxon>
        <taxon>Actinomycetes</taxon>
        <taxon>Propionibacteriales</taxon>
        <taxon>Propionibacteriaceae</taxon>
        <taxon>Microlunatus</taxon>
    </lineage>
</organism>
<sequence>MLTVVGVLLVAACLRPAITSVGPVLDRIGAAHGFGRGTEGLLAALPLLAFAGVSPLTHRLALRLGMDRTVLAALGLLIIGILLRSSGGSVLLWIGTLLIGVAIAINNVLVPAVVKRDFGGRIAAVTGAYTAIMNTFAAIASGIAVPLADVDRGRGPGHDGWRTSIGIWVVLTAIGLVFWVARMRTVDSVASQGIATVPVMSRSGSDHSVWRSPLAWQVTITMGLQSTVFYTMVNWLPSIEADAGVSPATAGLHLFLYQAIGILAALAASTLLGRVADQRLVASMINIPILIALAGMISFPQLLSVWAVLAGLTSGGSITVALALIGLRTRLAADTARLSGMAQGVGYLLAAGGPVAAGWLRQTTGSWTAVIMMLIVLTLLQGAAAYLAGRNRFVGEPVTG</sequence>
<feature type="transmembrane region" description="Helical" evidence="1">
    <location>
        <begin position="214"/>
        <end position="235"/>
    </location>
</feature>
<dbReference type="AlphaFoldDB" id="A0A917W6I1"/>
<keyword evidence="3" id="KW-1185">Reference proteome</keyword>
<dbReference type="InterPro" id="IPR036259">
    <property type="entry name" value="MFS_trans_sf"/>
</dbReference>
<dbReference type="GO" id="GO:0022857">
    <property type="term" value="F:transmembrane transporter activity"/>
    <property type="evidence" value="ECO:0007669"/>
    <property type="project" value="InterPro"/>
</dbReference>
<dbReference type="PANTHER" id="PTHR23523:SF2">
    <property type="entry name" value="2-NITROIMIDAZOLE TRANSPORTER"/>
    <property type="match status" value="1"/>
</dbReference>
<dbReference type="PANTHER" id="PTHR23523">
    <property type="match status" value="1"/>
</dbReference>
<name>A0A917W6I1_9ACTN</name>
<feature type="transmembrane region" description="Helical" evidence="1">
    <location>
        <begin position="305"/>
        <end position="327"/>
    </location>
</feature>
<feature type="transmembrane region" description="Helical" evidence="1">
    <location>
        <begin position="366"/>
        <end position="388"/>
    </location>
</feature>
<feature type="transmembrane region" description="Helical" evidence="1">
    <location>
        <begin position="339"/>
        <end position="360"/>
    </location>
</feature>
<feature type="transmembrane region" description="Helical" evidence="1">
    <location>
        <begin position="122"/>
        <end position="145"/>
    </location>
</feature>